<dbReference type="SMART" id="SM00857">
    <property type="entry name" value="Resolvase"/>
    <property type="match status" value="1"/>
</dbReference>
<accession>A0A918VMP1</accession>
<dbReference type="InterPro" id="IPR038109">
    <property type="entry name" value="DNA_bind_recomb_sf"/>
</dbReference>
<dbReference type="GO" id="GO:0000150">
    <property type="term" value="F:DNA strand exchange activity"/>
    <property type="evidence" value="ECO:0007669"/>
    <property type="project" value="InterPro"/>
</dbReference>
<evidence type="ECO:0000313" key="4">
    <source>
        <dbReference type="Proteomes" id="UP000623010"/>
    </source>
</evidence>
<dbReference type="Pfam" id="PF00239">
    <property type="entry name" value="Resolvase"/>
    <property type="match status" value="1"/>
</dbReference>
<dbReference type="Pfam" id="PF07508">
    <property type="entry name" value="Recombinase"/>
    <property type="match status" value="1"/>
</dbReference>
<dbReference type="AlphaFoldDB" id="A0A918VMP1"/>
<proteinExistence type="predicted"/>
<sequence length="582" mass="65047">MRQYPNREAIDNVHTEHMLESSTRAGHHDVPDTFLGVPPEDLVDLYVRKSVKVSGHRRDLSTDAQEALGRRWAAREGKTVRWVWKDILSGYKDIKRPDYDKALASVVKGEVGTLWCYRVDRWSRKGARSVLDILEPADGSPPRRLVFHDDYLDSSNPRDRRQIINRAEDAREESERISHRVKDTKNYQRDQGMWVAGKTPYGLAMDPKTRKLIRDLAWAIPRGEDDEPPAGIPEELANLTKADVAERIHREARTGKRSSRDISNGLNDDGIPSASGGRWSPGVVYHIVQNPVYAGWQITHTQPNGRGKRIRYRNERGELVRVGVDLVTDAQLREAQAALAGLKLPQTEGKVRDGLAKHLLTDILTCAGCDGAMCWDGRSYQCNKDKVTPCPEPASAMGTSLEAYVVKRWKDQLTNADLDDPLLVAVAQRWASHEAPKETEDIQAARVALAQADASLKRLMEDRQAGHYDGPASRYFPQLLADANKAVTDAQETMNKLGGGLKVDISFLLEPESLDAAWADADLAFRRDLLRLAIDDVRVTKLPEGAQKRFKGDDRVTVTWATPEVWVAATPQDEAVEAELAA</sequence>
<comment type="caution">
    <text evidence="3">The sequence shown here is derived from an EMBL/GenBank/DDBJ whole genome shotgun (WGS) entry which is preliminary data.</text>
</comment>
<organism evidence="3 4">
    <name type="scientific">Streptomyces echinoruber</name>
    <dbReference type="NCBI Taxonomy" id="68898"/>
    <lineage>
        <taxon>Bacteria</taxon>
        <taxon>Bacillati</taxon>
        <taxon>Actinomycetota</taxon>
        <taxon>Actinomycetes</taxon>
        <taxon>Kitasatosporales</taxon>
        <taxon>Streptomycetaceae</taxon>
        <taxon>Streptomyces</taxon>
    </lineage>
</organism>
<gene>
    <name evidence="3" type="ORF">GCM10010389_60420</name>
</gene>
<feature type="domain" description="Resolvase/invertase-type recombinase catalytic" evidence="2">
    <location>
        <begin position="43"/>
        <end position="194"/>
    </location>
</feature>
<reference evidence="3" key="1">
    <citation type="journal article" date="2014" name="Int. J. Syst. Evol. Microbiol.">
        <title>Complete genome sequence of Corynebacterium casei LMG S-19264T (=DSM 44701T), isolated from a smear-ripened cheese.</title>
        <authorList>
            <consortium name="US DOE Joint Genome Institute (JGI-PGF)"/>
            <person name="Walter F."/>
            <person name="Albersmeier A."/>
            <person name="Kalinowski J."/>
            <person name="Ruckert C."/>
        </authorList>
    </citation>
    <scope>NUCLEOTIDE SEQUENCE</scope>
    <source>
        <strain evidence="3">JCM 5016</strain>
    </source>
</reference>
<evidence type="ECO:0000259" key="2">
    <source>
        <dbReference type="SMART" id="SM00857"/>
    </source>
</evidence>
<protein>
    <recommendedName>
        <fullName evidence="2">Resolvase/invertase-type recombinase catalytic domain-containing protein</fullName>
    </recommendedName>
</protein>
<dbReference type="Gene3D" id="3.40.50.1390">
    <property type="entry name" value="Resolvase, N-terminal catalytic domain"/>
    <property type="match status" value="1"/>
</dbReference>
<dbReference type="InterPro" id="IPR050639">
    <property type="entry name" value="SSR_resolvase"/>
</dbReference>
<dbReference type="Proteomes" id="UP000623010">
    <property type="component" value="Unassembled WGS sequence"/>
</dbReference>
<dbReference type="CDD" id="cd00338">
    <property type="entry name" value="Ser_Recombinase"/>
    <property type="match status" value="1"/>
</dbReference>
<dbReference type="InterPro" id="IPR011109">
    <property type="entry name" value="DNA_bind_recombinase_dom"/>
</dbReference>
<dbReference type="EMBL" id="BMWH01000036">
    <property type="protein sequence ID" value="GHA13499.1"/>
    <property type="molecule type" value="Genomic_DNA"/>
</dbReference>
<dbReference type="InterPro" id="IPR006119">
    <property type="entry name" value="Resolv_N"/>
</dbReference>
<dbReference type="PANTHER" id="PTHR30461:SF23">
    <property type="entry name" value="DNA RECOMBINASE-RELATED"/>
    <property type="match status" value="1"/>
</dbReference>
<evidence type="ECO:0000256" key="1">
    <source>
        <dbReference type="SAM" id="MobiDB-lite"/>
    </source>
</evidence>
<evidence type="ECO:0000313" key="3">
    <source>
        <dbReference type="EMBL" id="GHA13499.1"/>
    </source>
</evidence>
<dbReference type="PANTHER" id="PTHR30461">
    <property type="entry name" value="DNA-INVERTASE FROM LAMBDOID PROPHAGE"/>
    <property type="match status" value="1"/>
</dbReference>
<feature type="compositionally biased region" description="Basic and acidic residues" evidence="1">
    <location>
        <begin position="249"/>
        <end position="260"/>
    </location>
</feature>
<name>A0A918VMP1_9ACTN</name>
<dbReference type="InterPro" id="IPR036162">
    <property type="entry name" value="Resolvase-like_N_sf"/>
</dbReference>
<dbReference type="GO" id="GO:0003677">
    <property type="term" value="F:DNA binding"/>
    <property type="evidence" value="ECO:0007669"/>
    <property type="project" value="InterPro"/>
</dbReference>
<reference evidence="3" key="2">
    <citation type="submission" date="2020-09" db="EMBL/GenBank/DDBJ databases">
        <authorList>
            <person name="Sun Q."/>
            <person name="Ohkuma M."/>
        </authorList>
    </citation>
    <scope>NUCLEOTIDE SEQUENCE</scope>
    <source>
        <strain evidence="3">JCM 5016</strain>
    </source>
</reference>
<dbReference type="Gene3D" id="3.90.1750.20">
    <property type="entry name" value="Putative Large Serine Recombinase, Chain B, Domain 2"/>
    <property type="match status" value="1"/>
</dbReference>
<dbReference type="SUPFAM" id="SSF53041">
    <property type="entry name" value="Resolvase-like"/>
    <property type="match status" value="1"/>
</dbReference>
<keyword evidence="4" id="KW-1185">Reference proteome</keyword>
<feature type="region of interest" description="Disordered" evidence="1">
    <location>
        <begin position="249"/>
        <end position="274"/>
    </location>
</feature>